<gene>
    <name evidence="1" type="ORF">PFAG_02936</name>
</gene>
<dbReference type="Proteomes" id="UP000030666">
    <property type="component" value="Unassembled WGS sequence"/>
</dbReference>
<dbReference type="Gene3D" id="1.10.238.10">
    <property type="entry name" value="EF-hand"/>
    <property type="match status" value="1"/>
</dbReference>
<sequence>MGTMNKAFKDMNNMYMNNPSMNMVNNNIWSSERIVLPSEEYLYYINLFNLNDKFDNQYIDNKTASSFLQNSGLSISVLHTVG</sequence>
<organism evidence="1">
    <name type="scientific">Plasmodium falciparum Santa Lucia</name>
    <dbReference type="NCBI Taxonomy" id="478859"/>
    <lineage>
        <taxon>Eukaryota</taxon>
        <taxon>Sar</taxon>
        <taxon>Alveolata</taxon>
        <taxon>Apicomplexa</taxon>
        <taxon>Aconoidasida</taxon>
        <taxon>Haemosporida</taxon>
        <taxon>Plasmodiidae</taxon>
        <taxon>Plasmodium</taxon>
        <taxon>Plasmodium (Laverania)</taxon>
    </lineage>
</organism>
<reference evidence="1" key="1">
    <citation type="submission" date="2013-02" db="EMBL/GenBank/DDBJ databases">
        <title>The Genome Sequence of Plasmodium falciparum Santa Lucia.</title>
        <authorList>
            <consortium name="The Broad Institute Genome Sequencing Platform"/>
            <consortium name="The Broad Institute Genome Sequencing Center for Infectious Disease"/>
            <person name="Neafsey D."/>
            <person name="Cheeseman I."/>
            <person name="Volkman S."/>
            <person name="Adams J."/>
            <person name="Walker B."/>
            <person name="Young S.K."/>
            <person name="Zeng Q."/>
            <person name="Gargeya S."/>
            <person name="Fitzgerald M."/>
            <person name="Haas B."/>
            <person name="Abouelleil A."/>
            <person name="Alvarado L."/>
            <person name="Arachchi H.M."/>
            <person name="Berlin A.M."/>
            <person name="Chapman S.B."/>
            <person name="Dewar J."/>
            <person name="Goldberg J."/>
            <person name="Griggs A."/>
            <person name="Gujja S."/>
            <person name="Hansen M."/>
            <person name="Howarth C."/>
            <person name="Imamovic A."/>
            <person name="Larimer J."/>
            <person name="McCowan C."/>
            <person name="Murphy C."/>
            <person name="Neiman D."/>
            <person name="Pearson M."/>
            <person name="Priest M."/>
            <person name="Roberts A."/>
            <person name="Saif S."/>
            <person name="Shea T."/>
            <person name="Sisk P."/>
            <person name="Sykes S."/>
            <person name="Wortman J."/>
            <person name="Nusbaum C."/>
            <person name="Birren B."/>
        </authorList>
    </citation>
    <scope>NUCLEOTIDE SEQUENCE [LARGE SCALE GENOMIC DNA]</scope>
    <source>
        <strain evidence="1">Santa Lucia</strain>
    </source>
</reference>
<dbReference type="AlphaFoldDB" id="W7FXM3"/>
<accession>W7FXM3</accession>
<protein>
    <submittedName>
        <fullName evidence="1">Uncharacterized protein</fullName>
    </submittedName>
</protein>
<evidence type="ECO:0000313" key="1">
    <source>
        <dbReference type="EMBL" id="EUT85241.1"/>
    </source>
</evidence>
<name>W7FXM3_PLAFA</name>
<dbReference type="EMBL" id="KE123497">
    <property type="protein sequence ID" value="EUT85241.1"/>
    <property type="molecule type" value="Genomic_DNA"/>
</dbReference>
<feature type="non-terminal residue" evidence="1">
    <location>
        <position position="82"/>
    </location>
</feature>
<proteinExistence type="predicted"/>
<dbReference type="InterPro" id="IPR011992">
    <property type="entry name" value="EF-hand-dom_pair"/>
</dbReference>
<dbReference type="SUPFAM" id="SSF47473">
    <property type="entry name" value="EF-hand"/>
    <property type="match status" value="1"/>
</dbReference>